<accession>A0A366MRY0</accession>
<dbReference type="Proteomes" id="UP000252669">
    <property type="component" value="Unassembled WGS sequence"/>
</dbReference>
<evidence type="ECO:0000313" key="1">
    <source>
        <dbReference type="EMBL" id="RBQ28092.1"/>
    </source>
</evidence>
<dbReference type="EMBL" id="PDKB01000024">
    <property type="protein sequence ID" value="RBQ28092.1"/>
    <property type="molecule type" value="Genomic_DNA"/>
</dbReference>
<keyword evidence="2" id="KW-1185">Reference proteome</keyword>
<reference evidence="1 2" key="1">
    <citation type="submission" date="2017-10" db="EMBL/GenBank/DDBJ databases">
        <title>Genomics of the genus Arcobacter.</title>
        <authorList>
            <person name="Perez-Cataluna A."/>
            <person name="Figueras M.J."/>
        </authorList>
    </citation>
    <scope>NUCLEOTIDE SEQUENCE [LARGE SCALE GENOMIC DNA]</scope>
    <source>
        <strain evidence="1 2">CECT 9230</strain>
    </source>
</reference>
<proteinExistence type="predicted"/>
<evidence type="ECO:0000313" key="2">
    <source>
        <dbReference type="Proteomes" id="UP000252669"/>
    </source>
</evidence>
<gene>
    <name evidence="1" type="ORF">CRU91_11125</name>
</gene>
<dbReference type="AlphaFoldDB" id="A0A366MRY0"/>
<sequence length="158" mass="18172">MIKEEYKMDARILGIRNDIVYVIYSTGVFGGQNVLETYDIVNKKSYVLSTDHDKIQFLQSGNEVVLKVFNNKNLKFELELHSHIDRKDVKSAYNNEPARIISLNTLKEVKSLSGNFEVIPVYTGFTNMAGTFAPKTDITFTTTNLHHNMYLRNMKPLF</sequence>
<protein>
    <submittedName>
        <fullName evidence="1">Uncharacterized protein</fullName>
    </submittedName>
</protein>
<organism evidence="1 2">
    <name type="scientific">Aliarcobacter vitoriensis</name>
    <dbReference type="NCBI Taxonomy" id="2011099"/>
    <lineage>
        <taxon>Bacteria</taxon>
        <taxon>Pseudomonadati</taxon>
        <taxon>Campylobacterota</taxon>
        <taxon>Epsilonproteobacteria</taxon>
        <taxon>Campylobacterales</taxon>
        <taxon>Arcobacteraceae</taxon>
        <taxon>Aliarcobacter</taxon>
    </lineage>
</organism>
<comment type="caution">
    <text evidence="1">The sequence shown here is derived from an EMBL/GenBank/DDBJ whole genome shotgun (WGS) entry which is preliminary data.</text>
</comment>
<name>A0A366MRY0_9BACT</name>